<accession>A0A1U7IZQ1</accession>
<dbReference type="AlphaFoldDB" id="A0A1U7IZQ1"/>
<keyword evidence="2" id="KW-0012">Acyltransferase</keyword>
<dbReference type="InterPro" id="IPR016181">
    <property type="entry name" value="Acyl_CoA_acyltransferase"/>
</dbReference>
<feature type="domain" description="N-acetyltransferase" evidence="3">
    <location>
        <begin position="15"/>
        <end position="171"/>
    </location>
</feature>
<sequence length="171" mass="18811">MGHEGKAISFTLPGYRLRSGSSRDRTTVVKFMERTYSELDPHLPTSHIAATVDRYLGRETPLWWVDVDAPAGSVASPVGAIWLGQATDQRSGVLHPYVLMLYVAPEHRRQGIATALLAVAHRWAQQQGHRQISLQVFSDNPAAQALYQSLGYYPEAVLLKKELGSAASEAT</sequence>
<dbReference type="InterPro" id="IPR050832">
    <property type="entry name" value="Bact_Acetyltransf"/>
</dbReference>
<dbReference type="STRING" id="549789.NIES30_21765"/>
<dbReference type="GO" id="GO:0016747">
    <property type="term" value="F:acyltransferase activity, transferring groups other than amino-acyl groups"/>
    <property type="evidence" value="ECO:0007669"/>
    <property type="project" value="InterPro"/>
</dbReference>
<dbReference type="PANTHER" id="PTHR43877:SF2">
    <property type="entry name" value="AMINOALKYLPHOSPHONATE N-ACETYLTRANSFERASE-RELATED"/>
    <property type="match status" value="1"/>
</dbReference>
<dbReference type="Proteomes" id="UP000185557">
    <property type="component" value="Unassembled WGS sequence"/>
</dbReference>
<dbReference type="OrthoDB" id="512204at2"/>
<dbReference type="Gene3D" id="3.40.630.30">
    <property type="match status" value="1"/>
</dbReference>
<evidence type="ECO:0000313" key="4">
    <source>
        <dbReference type="EMBL" id="OKH44645.1"/>
    </source>
</evidence>
<comment type="caution">
    <text evidence="4">The sequence shown here is derived from an EMBL/GenBank/DDBJ whole genome shotgun (WGS) entry which is preliminary data.</text>
</comment>
<dbReference type="SUPFAM" id="SSF55729">
    <property type="entry name" value="Acyl-CoA N-acyltransferases (Nat)"/>
    <property type="match status" value="1"/>
</dbReference>
<dbReference type="PANTHER" id="PTHR43877">
    <property type="entry name" value="AMINOALKYLPHOSPHONATE N-ACETYLTRANSFERASE-RELATED-RELATED"/>
    <property type="match status" value="1"/>
</dbReference>
<dbReference type="Pfam" id="PF00583">
    <property type="entry name" value="Acetyltransf_1"/>
    <property type="match status" value="1"/>
</dbReference>
<dbReference type="PROSITE" id="PS51186">
    <property type="entry name" value="GNAT"/>
    <property type="match status" value="1"/>
</dbReference>
<dbReference type="CDD" id="cd04301">
    <property type="entry name" value="NAT_SF"/>
    <property type="match status" value="1"/>
</dbReference>
<name>A0A1U7IZQ1_9CYAN</name>
<keyword evidence="5" id="KW-1185">Reference proteome</keyword>
<reference evidence="4 5" key="1">
    <citation type="submission" date="2016-11" db="EMBL/GenBank/DDBJ databases">
        <title>Draft Genome Sequences of Nine Cyanobacterial Strains from Diverse Habitats.</title>
        <authorList>
            <person name="Zhu T."/>
            <person name="Hou S."/>
            <person name="Lu X."/>
            <person name="Hess W.R."/>
        </authorList>
    </citation>
    <scope>NUCLEOTIDE SEQUENCE [LARGE SCALE GENOMIC DNA]</scope>
    <source>
        <strain evidence="4 5">NIES-30</strain>
    </source>
</reference>
<evidence type="ECO:0000313" key="5">
    <source>
        <dbReference type="Proteomes" id="UP000185557"/>
    </source>
</evidence>
<evidence type="ECO:0000256" key="1">
    <source>
        <dbReference type="ARBA" id="ARBA00022679"/>
    </source>
</evidence>
<keyword evidence="1 4" id="KW-0808">Transferase</keyword>
<evidence type="ECO:0000259" key="3">
    <source>
        <dbReference type="PROSITE" id="PS51186"/>
    </source>
</evidence>
<proteinExistence type="predicted"/>
<dbReference type="InterPro" id="IPR000182">
    <property type="entry name" value="GNAT_dom"/>
</dbReference>
<organism evidence="4 5">
    <name type="scientific">Phormidium tenue NIES-30</name>
    <dbReference type="NCBI Taxonomy" id="549789"/>
    <lineage>
        <taxon>Bacteria</taxon>
        <taxon>Bacillati</taxon>
        <taxon>Cyanobacteriota</taxon>
        <taxon>Cyanophyceae</taxon>
        <taxon>Oscillatoriophycideae</taxon>
        <taxon>Oscillatoriales</taxon>
        <taxon>Oscillatoriaceae</taxon>
        <taxon>Phormidium</taxon>
    </lineage>
</organism>
<gene>
    <name evidence="4" type="ORF">NIES30_21765</name>
</gene>
<dbReference type="EMBL" id="MRCG01000021">
    <property type="protein sequence ID" value="OKH44645.1"/>
    <property type="molecule type" value="Genomic_DNA"/>
</dbReference>
<evidence type="ECO:0000256" key="2">
    <source>
        <dbReference type="ARBA" id="ARBA00023315"/>
    </source>
</evidence>
<protein>
    <submittedName>
        <fullName evidence="4">GNAT family N-acetyltransferase</fullName>
    </submittedName>
</protein>